<reference evidence="2" key="1">
    <citation type="submission" date="2022-11" db="UniProtKB">
        <authorList>
            <consortium name="WormBaseParasite"/>
        </authorList>
    </citation>
    <scope>IDENTIFICATION</scope>
</reference>
<evidence type="ECO:0000313" key="2">
    <source>
        <dbReference type="WBParaSite" id="nRc.2.0.1.t36527-RA"/>
    </source>
</evidence>
<evidence type="ECO:0000313" key="1">
    <source>
        <dbReference type="Proteomes" id="UP000887565"/>
    </source>
</evidence>
<name>A0A915KCT7_ROMCU</name>
<dbReference type="AlphaFoldDB" id="A0A915KCT7"/>
<protein>
    <submittedName>
        <fullName evidence="2">CCHC-type domain-containing protein</fullName>
    </submittedName>
</protein>
<dbReference type="OMA" id="SSTHHTC"/>
<sequence>MGQIWTMPHNEFYKAIIMMFEQPMPQPIPFYQFQTCKQPKNESTSEFLSRLQTLQADCKYDNFNAETDLAYRLTQNCYSQDTQKQLFLSHAAMLDVYLNIMQAVESAECSSHAIPRDSKDVHAVHNNSHGDSDRYINYCLDQSTNRSKCPQSPMMSKHCWGRSSTHHTCLSPHCKAKDSKCYDCGLRGHFAKYWEQRQGKSNPLSDEGKAVKTIHLGSVTHSAAASYKCTFCVIHLNEKDCYTSSIVDSGAEASLLLHLLYRKWIGAPLSKLNAQLFSFNNTEIAGLKGQFIATMEYNGHQAKVTLLVLDTIKVGTWGTDTIEVLQLVINGATQQINFVQPIDLTPPAPAVQPVQSTPAEVTDTLAILPATS</sequence>
<dbReference type="WBParaSite" id="nRc.2.0.1.t36527-RA">
    <property type="protein sequence ID" value="nRc.2.0.1.t36527-RA"/>
    <property type="gene ID" value="nRc.2.0.1.g36527"/>
</dbReference>
<accession>A0A915KCT7</accession>
<proteinExistence type="predicted"/>
<keyword evidence="1" id="KW-1185">Reference proteome</keyword>
<dbReference type="Proteomes" id="UP000887565">
    <property type="component" value="Unplaced"/>
</dbReference>
<organism evidence="1 2">
    <name type="scientific">Romanomermis culicivorax</name>
    <name type="common">Nematode worm</name>
    <dbReference type="NCBI Taxonomy" id="13658"/>
    <lineage>
        <taxon>Eukaryota</taxon>
        <taxon>Metazoa</taxon>
        <taxon>Ecdysozoa</taxon>
        <taxon>Nematoda</taxon>
        <taxon>Enoplea</taxon>
        <taxon>Dorylaimia</taxon>
        <taxon>Mermithida</taxon>
        <taxon>Mermithoidea</taxon>
        <taxon>Mermithidae</taxon>
        <taxon>Romanomermis</taxon>
    </lineage>
</organism>